<dbReference type="PROSITE" id="PS51257">
    <property type="entry name" value="PROKAR_LIPOPROTEIN"/>
    <property type="match status" value="1"/>
</dbReference>
<comment type="caution">
    <text evidence="2">The sequence shown here is derived from an EMBL/GenBank/DDBJ whole genome shotgun (WGS) entry which is preliminary data.</text>
</comment>
<proteinExistence type="predicted"/>
<feature type="signal peptide" evidence="1">
    <location>
        <begin position="1"/>
        <end position="19"/>
    </location>
</feature>
<dbReference type="RefSeq" id="WP_386845394.1">
    <property type="nucleotide sequence ID" value="NZ_JBHUMK010000043.1"/>
</dbReference>
<name>A0ABW5P4I5_9DEIO</name>
<gene>
    <name evidence="2" type="ORF">ACFSR9_10025</name>
</gene>
<evidence type="ECO:0000313" key="2">
    <source>
        <dbReference type="EMBL" id="MFD2609768.1"/>
    </source>
</evidence>
<accession>A0ABW5P4I5</accession>
<feature type="chain" id="PRO_5045222568" evidence="1">
    <location>
        <begin position="20"/>
        <end position="166"/>
    </location>
</feature>
<dbReference type="InterPro" id="IPR021454">
    <property type="entry name" value="DUF3105"/>
</dbReference>
<evidence type="ECO:0000256" key="1">
    <source>
        <dbReference type="SAM" id="SignalP"/>
    </source>
</evidence>
<evidence type="ECO:0000313" key="3">
    <source>
        <dbReference type="Proteomes" id="UP001597475"/>
    </source>
</evidence>
<sequence length="166" mass="17368">MTRPLSVLLPCALLLAACAPKGIEGLQTFTYPGGDQRSGSLTYAQLPPAGGPHNALWQTCGVYDQPVYNEYAVSSLARGALWITYRPGLDAAQKAALLALAKATPNTLLSPYPGQDSAIALTVWNAQVKVPTADDARVKAFVAAYAERQTAPYPGAPCSGGFGGMR</sequence>
<keyword evidence="3" id="KW-1185">Reference proteome</keyword>
<reference evidence="3" key="1">
    <citation type="journal article" date="2019" name="Int. J. Syst. Evol. Microbiol.">
        <title>The Global Catalogue of Microorganisms (GCM) 10K type strain sequencing project: providing services to taxonomists for standard genome sequencing and annotation.</title>
        <authorList>
            <consortium name="The Broad Institute Genomics Platform"/>
            <consortium name="The Broad Institute Genome Sequencing Center for Infectious Disease"/>
            <person name="Wu L."/>
            <person name="Ma J."/>
        </authorList>
    </citation>
    <scope>NUCLEOTIDE SEQUENCE [LARGE SCALE GENOMIC DNA]</scope>
    <source>
        <strain evidence="3">KCTC 33842</strain>
    </source>
</reference>
<keyword evidence="1" id="KW-0732">Signal</keyword>
<dbReference type="Pfam" id="PF11303">
    <property type="entry name" value="DUF3105"/>
    <property type="match status" value="1"/>
</dbReference>
<protein>
    <submittedName>
        <fullName evidence="2">DUF3105 domain-containing protein</fullName>
    </submittedName>
</protein>
<organism evidence="2 3">
    <name type="scientific">Deinococcus taklimakanensis</name>
    <dbReference type="NCBI Taxonomy" id="536443"/>
    <lineage>
        <taxon>Bacteria</taxon>
        <taxon>Thermotogati</taxon>
        <taxon>Deinococcota</taxon>
        <taxon>Deinococci</taxon>
        <taxon>Deinococcales</taxon>
        <taxon>Deinococcaceae</taxon>
        <taxon>Deinococcus</taxon>
    </lineage>
</organism>
<dbReference type="EMBL" id="JBHUMK010000043">
    <property type="protein sequence ID" value="MFD2609768.1"/>
    <property type="molecule type" value="Genomic_DNA"/>
</dbReference>
<dbReference type="Proteomes" id="UP001597475">
    <property type="component" value="Unassembled WGS sequence"/>
</dbReference>